<dbReference type="Pfam" id="PF01973">
    <property type="entry name" value="MptE-like"/>
    <property type="match status" value="1"/>
</dbReference>
<evidence type="ECO:0000313" key="2">
    <source>
        <dbReference type="EMBL" id="ABX50286.1"/>
    </source>
</evidence>
<feature type="domain" description="6-hydroxymethylpterin diphosphokinase MptE-like" evidence="1">
    <location>
        <begin position="173"/>
        <end position="337"/>
    </location>
</feature>
<dbReference type="PANTHER" id="PTHR41786">
    <property type="entry name" value="MOTILITY ACCESSORY FACTOR MAF"/>
    <property type="match status" value="1"/>
</dbReference>
<protein>
    <submittedName>
        <fullName evidence="2">TPR repeat-containing protein</fullName>
    </submittedName>
</protein>
<dbReference type="InterPro" id="IPR011990">
    <property type="entry name" value="TPR-like_helical_dom_sf"/>
</dbReference>
<dbReference type="KEGG" id="sbn:Sbal195_3124"/>
<sequence length="826" mass="93951">MTPSEGKLDFSTNAFGERYLYPVNQISFDRYDSHSVFKAHYHEALWGDDTFNVIIGTDSGLLVDYVRQHRKQDNSVYIFVELQSLVGAVNTNCFIEEDSNIYIYGSDEWESAVKRSEIAQFIYKNKLRFFDSLGARYEYLDDYHALKFKVHASLEQLSYLNRVTLGSENFIVRQLQNISENYLSAMPLKDVFSGCTAIILAGGPSLDEVLPWVIEYRERLVVIAVSRIAKRLREVDLIPDVFVSVDPFDDSFDVSKEMLEFPPSVVFVNSYHVVSKLLAQWRGPNLYLGLRFPWKTPNNGENFYSAGPTVTNSALSFTLGIGCSKILFAGVDLCFSKEGYTHAKGSIETAQGPLLTADGLWVETNANEMAETSFPLASAREQFEIMIAEQPDDKFEIINLALNAAKIKGVNYQNIKDVEIVGFPDSAKQKMHDYCHSFTEENRYQDSNMVFKELSKVQNDLKKIILLANEGILANKKLYGSKDQHQKDRITVKLNKIQSKLDKNFAYLARLLKTYGLSYFVEYMDPSSIDHWDDAKLEKSGDLYYQAYKKSAKKLLKLIDASIDRVLSRKEEMKIHPDFELIFSAWIRDKQLGRAYIWAQKHPLAEQSLATQQSFERVFSEYHAVINSNDTEHAQFIAKRASVDGVEHKATQLFAKRDLNGLKKLALSLSLQPQNDVAKDSLAHLLSGYIYVLLDDNNEALAHFQQTNVDSHRMYALNHIVGIELGEKRFAEAIVGLRELCAFSPRYFIKLAHLQYLTDEPMAAIDAYNQYLTLFGDDTQAWMALAKIFFELGAIESAQIACDYVLDVEPQNKLAATMLLQIGKLA</sequence>
<dbReference type="AlphaFoldDB" id="A9KWU9"/>
<dbReference type="HOGENOM" id="CLU_340603_0_0_6"/>
<dbReference type="EMBL" id="CP000891">
    <property type="protein sequence ID" value="ABX50286.1"/>
    <property type="molecule type" value="Genomic_DNA"/>
</dbReference>
<proteinExistence type="predicted"/>
<dbReference type="SUPFAM" id="SSF48452">
    <property type="entry name" value="TPR-like"/>
    <property type="match status" value="1"/>
</dbReference>
<reference evidence="2 3" key="1">
    <citation type="submission" date="2007-11" db="EMBL/GenBank/DDBJ databases">
        <title>Complete sequence of chromosome of Shewanella baltica OS195.</title>
        <authorList>
            <consortium name="US DOE Joint Genome Institute"/>
            <person name="Copeland A."/>
            <person name="Lucas S."/>
            <person name="Lapidus A."/>
            <person name="Barry K."/>
            <person name="Glavina del Rio T."/>
            <person name="Dalin E."/>
            <person name="Tice H."/>
            <person name="Pitluck S."/>
            <person name="Chain P."/>
            <person name="Malfatti S."/>
            <person name="Shin M."/>
            <person name="Vergez L."/>
            <person name="Schmutz J."/>
            <person name="Larimer F."/>
            <person name="Land M."/>
            <person name="Hauser L."/>
            <person name="Kyrpides N."/>
            <person name="Kim E."/>
            <person name="Brettar I."/>
            <person name="Rodrigues J."/>
            <person name="Konstantinidis K."/>
            <person name="Klappenbach J."/>
            <person name="Hofle M."/>
            <person name="Tiedje J."/>
            <person name="Richardson P."/>
        </authorList>
    </citation>
    <scope>NUCLEOTIDE SEQUENCE [LARGE SCALE GENOMIC DNA]</scope>
    <source>
        <strain evidence="2 3">OS195</strain>
    </source>
</reference>
<dbReference type="RefSeq" id="WP_006085662.1">
    <property type="nucleotide sequence ID" value="NC_009997.1"/>
</dbReference>
<dbReference type="GeneID" id="11773182"/>
<dbReference type="InterPro" id="IPR002826">
    <property type="entry name" value="MptE-like"/>
</dbReference>
<dbReference type="Gene3D" id="1.25.40.10">
    <property type="entry name" value="Tetratricopeptide repeat domain"/>
    <property type="match status" value="1"/>
</dbReference>
<gene>
    <name evidence="2" type="ordered locus">Sbal195_3124</name>
</gene>
<dbReference type="SMART" id="SM00028">
    <property type="entry name" value="TPR"/>
    <property type="match status" value="2"/>
</dbReference>
<organism evidence="2 3">
    <name type="scientific">Shewanella baltica (strain OS195)</name>
    <dbReference type="NCBI Taxonomy" id="399599"/>
    <lineage>
        <taxon>Bacteria</taxon>
        <taxon>Pseudomonadati</taxon>
        <taxon>Pseudomonadota</taxon>
        <taxon>Gammaproteobacteria</taxon>
        <taxon>Alteromonadales</taxon>
        <taxon>Shewanellaceae</taxon>
        <taxon>Shewanella</taxon>
    </lineage>
</organism>
<accession>A9KWU9</accession>
<dbReference type="PANTHER" id="PTHR41786:SF1">
    <property type="entry name" value="6-HYDROXYMETHYLPTERIN DIPHOSPHOKINASE MPTE-LIKE DOMAIN-CONTAINING PROTEIN"/>
    <property type="match status" value="1"/>
</dbReference>
<dbReference type="Proteomes" id="UP000000770">
    <property type="component" value="Chromosome"/>
</dbReference>
<name>A9KWU9_SHEB9</name>
<evidence type="ECO:0000313" key="3">
    <source>
        <dbReference type="Proteomes" id="UP000000770"/>
    </source>
</evidence>
<evidence type="ECO:0000259" key="1">
    <source>
        <dbReference type="Pfam" id="PF01973"/>
    </source>
</evidence>
<dbReference type="InterPro" id="IPR019734">
    <property type="entry name" value="TPR_rpt"/>
</dbReference>